<keyword evidence="1" id="KW-0677">Repeat</keyword>
<dbReference type="InterPro" id="IPR052201">
    <property type="entry name" value="LRR-containing_regulator"/>
</dbReference>
<dbReference type="Proteomes" id="UP001627154">
    <property type="component" value="Unassembled WGS sequence"/>
</dbReference>
<reference evidence="2 3" key="1">
    <citation type="journal article" date="2024" name="bioRxiv">
        <title>A reference genome for Trichogramma kaykai: A tiny desert-dwelling parasitoid wasp with competing sex-ratio distorters.</title>
        <authorList>
            <person name="Culotta J."/>
            <person name="Lindsey A.R."/>
        </authorList>
    </citation>
    <scope>NUCLEOTIDE SEQUENCE [LARGE SCALE GENOMIC DNA]</scope>
    <source>
        <strain evidence="2 3">KSX58</strain>
    </source>
</reference>
<sequence length="429" mass="49461">MIQIQNKPQGDMFETYNNYFQNMSNEMEMVKELILVIKKGYNYDSNKVFEIHHYSHIDKIQDSETNKIENKHNFCKDNSDGLTQSLILQGGKVEEKLGRRLKDWDFPRLILFLAKNKNVTNLCLANNEITSTGLMNLIDHLTLIDSNHIIELDLRNNDISNLPPFNYLVHKASRLLNLQIFRLSGNNVGIDNSKRIAQMLSQNRSIRRLDLAQIGQDESSLVAFFLMLSNNRKNPNTTIKILDLSRPVPQSSIWVLDTSFIAVELGLMLRYNQTLEELRLQNFNFYCHDIGEMLENASYNKTLKLLDLNCNNIGDFGLEVLSKWLKKGSALESLSLSCNIITDHGLRALHHNIPYSKLRELDLSYNCIGDETAVELVKYLSLSSILRKVRIAGNKLGPQFNKVLQYMYSEKLLTTDNIDVIPRYFDDDF</sequence>
<evidence type="ECO:0000313" key="2">
    <source>
        <dbReference type="EMBL" id="KAL3389257.1"/>
    </source>
</evidence>
<gene>
    <name evidence="2" type="ORF">TKK_015507</name>
</gene>
<proteinExistence type="predicted"/>
<dbReference type="PANTHER" id="PTHR24111:SF0">
    <property type="entry name" value="LEUCINE-RICH REPEAT-CONTAINING PROTEIN"/>
    <property type="match status" value="1"/>
</dbReference>
<dbReference type="EMBL" id="JBJJXI010000123">
    <property type="protein sequence ID" value="KAL3389257.1"/>
    <property type="molecule type" value="Genomic_DNA"/>
</dbReference>
<dbReference type="SMART" id="SM00368">
    <property type="entry name" value="LRR_RI"/>
    <property type="match status" value="4"/>
</dbReference>
<keyword evidence="3" id="KW-1185">Reference proteome</keyword>
<dbReference type="InterPro" id="IPR032675">
    <property type="entry name" value="LRR_dom_sf"/>
</dbReference>
<dbReference type="Gene3D" id="3.80.10.10">
    <property type="entry name" value="Ribonuclease Inhibitor"/>
    <property type="match status" value="4"/>
</dbReference>
<accession>A0ABD2W841</accession>
<protein>
    <submittedName>
        <fullName evidence="2">Uncharacterized protein</fullName>
    </submittedName>
</protein>
<dbReference type="AlphaFoldDB" id="A0ABD2W841"/>
<dbReference type="PANTHER" id="PTHR24111">
    <property type="entry name" value="LEUCINE-RICH REPEAT-CONTAINING PROTEIN 34"/>
    <property type="match status" value="1"/>
</dbReference>
<comment type="caution">
    <text evidence="2">The sequence shown here is derived from an EMBL/GenBank/DDBJ whole genome shotgun (WGS) entry which is preliminary data.</text>
</comment>
<evidence type="ECO:0000313" key="3">
    <source>
        <dbReference type="Proteomes" id="UP001627154"/>
    </source>
</evidence>
<dbReference type="InterPro" id="IPR001611">
    <property type="entry name" value="Leu-rich_rpt"/>
</dbReference>
<evidence type="ECO:0000256" key="1">
    <source>
        <dbReference type="ARBA" id="ARBA00022737"/>
    </source>
</evidence>
<organism evidence="2 3">
    <name type="scientific">Trichogramma kaykai</name>
    <dbReference type="NCBI Taxonomy" id="54128"/>
    <lineage>
        <taxon>Eukaryota</taxon>
        <taxon>Metazoa</taxon>
        <taxon>Ecdysozoa</taxon>
        <taxon>Arthropoda</taxon>
        <taxon>Hexapoda</taxon>
        <taxon>Insecta</taxon>
        <taxon>Pterygota</taxon>
        <taxon>Neoptera</taxon>
        <taxon>Endopterygota</taxon>
        <taxon>Hymenoptera</taxon>
        <taxon>Apocrita</taxon>
        <taxon>Proctotrupomorpha</taxon>
        <taxon>Chalcidoidea</taxon>
        <taxon>Trichogrammatidae</taxon>
        <taxon>Trichogramma</taxon>
    </lineage>
</organism>
<dbReference type="Pfam" id="PF13516">
    <property type="entry name" value="LRR_6"/>
    <property type="match status" value="3"/>
</dbReference>
<dbReference type="SUPFAM" id="SSF52047">
    <property type="entry name" value="RNI-like"/>
    <property type="match status" value="1"/>
</dbReference>
<name>A0ABD2W841_9HYME</name>
<dbReference type="PROSITE" id="PS51450">
    <property type="entry name" value="LRR"/>
    <property type="match status" value="2"/>
</dbReference>